<sequence length="242" mass="27685">MTQPTRFHKITRQQENDEKNERIRDAQNNLKNHEPEQYVRTICVTDGERILGLGDLGATGMGILVGDDSHYIGLSKPRSRGTDYDELIDEFIDACFGDFGNHDAFDFWINTETSIVHLMMRFKAAIGIDDLCVKAMKMMAALNKKPEIISGRWTLMVFLQNKKKLGIQMVIKFGRLAREYPEPNDKREFVMSKIYNASYYSPLLNIYECSDLPDGDDSLVRIALAGLAKIGLFPVAIYWKFE</sequence>
<evidence type="ECO:0000259" key="2">
    <source>
        <dbReference type="SMART" id="SM01274"/>
    </source>
</evidence>
<dbReference type="InterPro" id="IPR012301">
    <property type="entry name" value="Malic_N_dom"/>
</dbReference>
<dbReference type="SUPFAM" id="SSF53223">
    <property type="entry name" value="Aminoacid dehydrogenase-like, N-terminal domain"/>
    <property type="match status" value="1"/>
</dbReference>
<dbReference type="Gene3D" id="3.40.50.10380">
    <property type="entry name" value="Malic enzyme, N-terminal domain"/>
    <property type="match status" value="2"/>
</dbReference>
<dbReference type="InterPro" id="IPR037062">
    <property type="entry name" value="Malic_N_dom_sf"/>
</dbReference>
<evidence type="ECO:0000256" key="1">
    <source>
        <dbReference type="SAM" id="MobiDB-lite"/>
    </source>
</evidence>
<dbReference type="GO" id="GO:0006108">
    <property type="term" value="P:malate metabolic process"/>
    <property type="evidence" value="ECO:0007669"/>
    <property type="project" value="TreeGrafter"/>
</dbReference>
<dbReference type="PANTHER" id="PTHR23406">
    <property type="entry name" value="MALIC ENZYME-RELATED"/>
    <property type="match status" value="1"/>
</dbReference>
<comment type="caution">
    <text evidence="3">The sequence shown here is derived from an EMBL/GenBank/DDBJ whole genome shotgun (WGS) entry which is preliminary data.</text>
</comment>
<dbReference type="Pfam" id="PF00390">
    <property type="entry name" value="malic"/>
    <property type="match status" value="1"/>
</dbReference>
<evidence type="ECO:0000313" key="4">
    <source>
        <dbReference type="Proteomes" id="UP000639338"/>
    </source>
</evidence>
<evidence type="ECO:0000313" key="3">
    <source>
        <dbReference type="EMBL" id="KAF7993739.1"/>
    </source>
</evidence>
<dbReference type="Proteomes" id="UP000639338">
    <property type="component" value="Unassembled WGS sequence"/>
</dbReference>
<name>A0A835CSA8_APHGI</name>
<dbReference type="OrthoDB" id="5365701at2759"/>
<dbReference type="AlphaFoldDB" id="A0A835CSA8"/>
<gene>
    <name evidence="3" type="ORF">HCN44_010334</name>
</gene>
<feature type="domain" description="Malic enzyme N-terminal" evidence="2">
    <location>
        <begin position="1"/>
        <end position="112"/>
    </location>
</feature>
<protein>
    <recommendedName>
        <fullName evidence="2">Malic enzyme N-terminal domain-containing protein</fullName>
    </recommendedName>
</protein>
<dbReference type="InterPro" id="IPR046346">
    <property type="entry name" value="Aminoacid_DH-like_N_sf"/>
</dbReference>
<accession>A0A835CSA8</accession>
<keyword evidence="4" id="KW-1185">Reference proteome</keyword>
<reference evidence="3 4" key="1">
    <citation type="submission" date="2020-08" db="EMBL/GenBank/DDBJ databases">
        <title>Aphidius gifuensis genome sequencing and assembly.</title>
        <authorList>
            <person name="Du Z."/>
        </authorList>
    </citation>
    <scope>NUCLEOTIDE SEQUENCE [LARGE SCALE GENOMIC DNA]</scope>
    <source>
        <strain evidence="3">YNYX2018</strain>
        <tissue evidence="3">Adults</tissue>
    </source>
</reference>
<proteinExistence type="predicted"/>
<dbReference type="SMART" id="SM01274">
    <property type="entry name" value="malic"/>
    <property type="match status" value="1"/>
</dbReference>
<feature type="region of interest" description="Disordered" evidence="1">
    <location>
        <begin position="1"/>
        <end position="22"/>
    </location>
</feature>
<dbReference type="GO" id="GO:0004473">
    <property type="term" value="F:malate dehydrogenase (decarboxylating) (NADP+) activity"/>
    <property type="evidence" value="ECO:0007669"/>
    <property type="project" value="TreeGrafter"/>
</dbReference>
<dbReference type="EMBL" id="JACMRX010000003">
    <property type="protein sequence ID" value="KAF7993739.1"/>
    <property type="molecule type" value="Genomic_DNA"/>
</dbReference>
<feature type="compositionally biased region" description="Basic and acidic residues" evidence="1">
    <location>
        <begin position="12"/>
        <end position="22"/>
    </location>
</feature>
<dbReference type="PANTHER" id="PTHR23406:SF90">
    <property type="entry name" value="MALIC ENZYME-RELATED"/>
    <property type="match status" value="1"/>
</dbReference>
<organism evidence="3 4">
    <name type="scientific">Aphidius gifuensis</name>
    <name type="common">Parasitoid wasp</name>
    <dbReference type="NCBI Taxonomy" id="684658"/>
    <lineage>
        <taxon>Eukaryota</taxon>
        <taxon>Metazoa</taxon>
        <taxon>Ecdysozoa</taxon>
        <taxon>Arthropoda</taxon>
        <taxon>Hexapoda</taxon>
        <taxon>Insecta</taxon>
        <taxon>Pterygota</taxon>
        <taxon>Neoptera</taxon>
        <taxon>Endopterygota</taxon>
        <taxon>Hymenoptera</taxon>
        <taxon>Apocrita</taxon>
        <taxon>Ichneumonoidea</taxon>
        <taxon>Braconidae</taxon>
        <taxon>Aphidiinae</taxon>
        <taxon>Aphidius</taxon>
    </lineage>
</organism>
<feature type="compositionally biased region" description="Basic residues" evidence="1">
    <location>
        <begin position="1"/>
        <end position="11"/>
    </location>
</feature>